<organism evidence="1 2">
    <name type="scientific">Rhodoferax potami</name>
    <dbReference type="NCBI Taxonomy" id="3068338"/>
    <lineage>
        <taxon>Bacteria</taxon>
        <taxon>Pseudomonadati</taxon>
        <taxon>Pseudomonadota</taxon>
        <taxon>Betaproteobacteria</taxon>
        <taxon>Burkholderiales</taxon>
        <taxon>Comamonadaceae</taxon>
        <taxon>Rhodoferax</taxon>
    </lineage>
</organism>
<gene>
    <name evidence="1" type="ORF">RAE19_01615</name>
</gene>
<protein>
    <submittedName>
        <fullName evidence="1">Uncharacterized protein</fullName>
    </submittedName>
</protein>
<name>A0ABU3KI58_9BURK</name>
<dbReference type="Proteomes" id="UP001321700">
    <property type="component" value="Unassembled WGS sequence"/>
</dbReference>
<evidence type="ECO:0000313" key="1">
    <source>
        <dbReference type="EMBL" id="MDT7517451.1"/>
    </source>
</evidence>
<accession>A0ABU3KI58</accession>
<proteinExistence type="predicted"/>
<comment type="caution">
    <text evidence="1">The sequence shown here is derived from an EMBL/GenBank/DDBJ whole genome shotgun (WGS) entry which is preliminary data.</text>
</comment>
<evidence type="ECO:0000313" key="2">
    <source>
        <dbReference type="Proteomes" id="UP001321700"/>
    </source>
</evidence>
<dbReference type="EMBL" id="JAVBIK010000001">
    <property type="protein sequence ID" value="MDT7517451.1"/>
    <property type="molecule type" value="Genomic_DNA"/>
</dbReference>
<keyword evidence="2" id="KW-1185">Reference proteome</keyword>
<reference evidence="1 2" key="1">
    <citation type="submission" date="2023-08" db="EMBL/GenBank/DDBJ databases">
        <title>Rhodoferax potami sp. nov. and Rhodoferax mekongensis sp. nov., isolated from the Mekong River in Thailand.</title>
        <authorList>
            <person name="Kitikhun S."/>
            <person name="Charoenyingcharoen P."/>
            <person name="Siriarchawattana P."/>
            <person name="Likhitrattanapisal S."/>
            <person name="Nilsakha T."/>
            <person name="Chanpet A."/>
            <person name="Rattanawaree P."/>
            <person name="Ingsriswang S."/>
        </authorList>
    </citation>
    <scope>NUCLEOTIDE SEQUENCE [LARGE SCALE GENOMIC DNA]</scope>
    <source>
        <strain evidence="1 2">TBRC 17660</strain>
    </source>
</reference>
<sequence length="100" mass="11043">MPTHWKPQDEEYLIPTAEALMASTMALMTGHVQTACPEHREAMVAKIVSNLTRLSADPLLSPGFQTLLWSLRQRWSHQGSPATWAGPAAVVWHASPEAIQ</sequence>
<dbReference type="RefSeq" id="WP_313873274.1">
    <property type="nucleotide sequence ID" value="NZ_JAVBIK010000001.1"/>
</dbReference>